<protein>
    <submittedName>
        <fullName evidence="1">Uncharacterized protein</fullName>
    </submittedName>
</protein>
<dbReference type="Gramene" id="TVU18981">
    <property type="protein sequence ID" value="TVU18981"/>
    <property type="gene ID" value="EJB05_35104"/>
</dbReference>
<proteinExistence type="predicted"/>
<comment type="caution">
    <text evidence="1">The sequence shown here is derived from an EMBL/GenBank/DDBJ whole genome shotgun (WGS) entry which is preliminary data.</text>
</comment>
<dbReference type="EMBL" id="RWGY01000029">
    <property type="protein sequence ID" value="TVU18981.1"/>
    <property type="molecule type" value="Genomic_DNA"/>
</dbReference>
<accession>A0A5J9U746</accession>
<reference evidence="1 2" key="1">
    <citation type="journal article" date="2019" name="Sci. Rep.">
        <title>A high-quality genome of Eragrostis curvula grass provides insights into Poaceae evolution and supports new strategies to enhance forage quality.</title>
        <authorList>
            <person name="Carballo J."/>
            <person name="Santos B.A.C.M."/>
            <person name="Zappacosta D."/>
            <person name="Garbus I."/>
            <person name="Selva J.P."/>
            <person name="Gallo C.A."/>
            <person name="Diaz A."/>
            <person name="Albertini E."/>
            <person name="Caccamo M."/>
            <person name="Echenique V."/>
        </authorList>
    </citation>
    <scope>NUCLEOTIDE SEQUENCE [LARGE SCALE GENOMIC DNA]</scope>
    <source>
        <strain evidence="2">cv. Victoria</strain>
        <tissue evidence="1">Leaf</tissue>
    </source>
</reference>
<dbReference type="Proteomes" id="UP000324897">
    <property type="component" value="Chromosome 7"/>
</dbReference>
<sequence>FNAGKAIDIRIINNFELFMNLGVSWSLETFLRVSGKMTLREILEECFAAGVRPLSRDGFTLWSAQDRVTSFLGKFSQKEWVERSRRGIGRRINRVYLGFDILQSEYPYPEDSRSDDEAFLEPVVSGLPYFSVSPASTIEMGSSTTRIETPEIHSSPRDAEIPSPARGCLLTPSYSTIFEEPSPVVAPGSTPLAEDPVIHEDASSVMPSTDLCSFSLADFSLSIDAKTGKVVDSEKACQNPFAGSLTSCSGVKIIFALPKKASFSSLLGKCKFGEPVATDVIPSEAVSSLLPSGDIQHASHPFALVDYSRDSRVGEIDIPAILSSLREDLRDVDPLSSLAQKLRLPKVELALSNFDSEVILRSLIAHQVKSITLTQACARQSLPSEDEISKKSSLEASLAKADEALRVSSSAKTIRRKKLLLEKEELFRKLLSSRLSDLDESRVKLLDVGYVASLRFCGLLKELLDAIGAGYDNLSEDASPEDVGEWLRVNLKGLMGVCRDHSYDAVILMIRDLHSFLCHGIDAIKVITQPSFSGKVSDPSSSYGAVEARCLSLINEFWWKRVKTVVPDLPEGPS</sequence>
<keyword evidence="2" id="KW-1185">Reference proteome</keyword>
<evidence type="ECO:0000313" key="1">
    <source>
        <dbReference type="EMBL" id="TVU18981.1"/>
    </source>
</evidence>
<evidence type="ECO:0000313" key="2">
    <source>
        <dbReference type="Proteomes" id="UP000324897"/>
    </source>
</evidence>
<name>A0A5J9U746_9POAL</name>
<dbReference type="AlphaFoldDB" id="A0A5J9U746"/>
<feature type="non-terminal residue" evidence="1">
    <location>
        <position position="1"/>
    </location>
</feature>
<gene>
    <name evidence="1" type="ORF">EJB05_35104</name>
</gene>
<organism evidence="1 2">
    <name type="scientific">Eragrostis curvula</name>
    <name type="common">weeping love grass</name>
    <dbReference type="NCBI Taxonomy" id="38414"/>
    <lineage>
        <taxon>Eukaryota</taxon>
        <taxon>Viridiplantae</taxon>
        <taxon>Streptophyta</taxon>
        <taxon>Embryophyta</taxon>
        <taxon>Tracheophyta</taxon>
        <taxon>Spermatophyta</taxon>
        <taxon>Magnoliopsida</taxon>
        <taxon>Liliopsida</taxon>
        <taxon>Poales</taxon>
        <taxon>Poaceae</taxon>
        <taxon>PACMAD clade</taxon>
        <taxon>Chloridoideae</taxon>
        <taxon>Eragrostideae</taxon>
        <taxon>Eragrostidinae</taxon>
        <taxon>Eragrostis</taxon>
    </lineage>
</organism>